<dbReference type="Gene3D" id="1.20.1280.50">
    <property type="match status" value="1"/>
</dbReference>
<organism evidence="2 3">
    <name type="scientific">Castilleja foliolosa</name>
    <dbReference type="NCBI Taxonomy" id="1961234"/>
    <lineage>
        <taxon>Eukaryota</taxon>
        <taxon>Viridiplantae</taxon>
        <taxon>Streptophyta</taxon>
        <taxon>Embryophyta</taxon>
        <taxon>Tracheophyta</taxon>
        <taxon>Spermatophyta</taxon>
        <taxon>Magnoliopsida</taxon>
        <taxon>eudicotyledons</taxon>
        <taxon>Gunneridae</taxon>
        <taxon>Pentapetalae</taxon>
        <taxon>asterids</taxon>
        <taxon>lamiids</taxon>
        <taxon>Lamiales</taxon>
        <taxon>Orobanchaceae</taxon>
        <taxon>Pedicularideae</taxon>
        <taxon>Castillejinae</taxon>
        <taxon>Castilleja</taxon>
    </lineage>
</organism>
<reference evidence="3" key="1">
    <citation type="journal article" date="2024" name="IScience">
        <title>Strigolactones Initiate the Formation of Haustorium-like Structures in Castilleja.</title>
        <authorList>
            <person name="Buerger M."/>
            <person name="Peterson D."/>
            <person name="Chory J."/>
        </authorList>
    </citation>
    <scope>NUCLEOTIDE SEQUENCE [LARGE SCALE GENOMIC DNA]</scope>
</reference>
<comment type="caution">
    <text evidence="2">The sequence shown here is derived from an EMBL/GenBank/DDBJ whole genome shotgun (WGS) entry which is preliminary data.</text>
</comment>
<dbReference type="Proteomes" id="UP001632038">
    <property type="component" value="Unassembled WGS sequence"/>
</dbReference>
<dbReference type="PANTHER" id="PTHR34223:SF51">
    <property type="entry name" value="OS06G0556300 PROTEIN"/>
    <property type="match status" value="1"/>
</dbReference>
<dbReference type="Pfam" id="PF24758">
    <property type="entry name" value="LRR_At5g56370"/>
    <property type="match status" value="1"/>
</dbReference>
<dbReference type="CDD" id="cd22160">
    <property type="entry name" value="F-box_AtFBL13-like"/>
    <property type="match status" value="1"/>
</dbReference>
<dbReference type="EMBL" id="JAVIJP010000034">
    <property type="protein sequence ID" value="KAL3629712.1"/>
    <property type="molecule type" value="Genomic_DNA"/>
</dbReference>
<dbReference type="InterPro" id="IPR036047">
    <property type="entry name" value="F-box-like_dom_sf"/>
</dbReference>
<feature type="domain" description="F-box" evidence="1">
    <location>
        <begin position="16"/>
        <end position="52"/>
    </location>
</feature>
<dbReference type="SUPFAM" id="SSF81383">
    <property type="entry name" value="F-box domain"/>
    <property type="match status" value="1"/>
</dbReference>
<dbReference type="InterPro" id="IPR053781">
    <property type="entry name" value="F-box_AtFBL13-like"/>
</dbReference>
<dbReference type="InterPro" id="IPR001810">
    <property type="entry name" value="F-box_dom"/>
</dbReference>
<proteinExistence type="predicted"/>
<evidence type="ECO:0000259" key="1">
    <source>
        <dbReference type="PROSITE" id="PS50181"/>
    </source>
</evidence>
<dbReference type="SUPFAM" id="SSF52047">
    <property type="entry name" value="RNI-like"/>
    <property type="match status" value="1"/>
</dbReference>
<dbReference type="PROSITE" id="PS50181">
    <property type="entry name" value="FBOX"/>
    <property type="match status" value="1"/>
</dbReference>
<dbReference type="Pfam" id="PF00646">
    <property type="entry name" value="F-box"/>
    <property type="match status" value="1"/>
</dbReference>
<evidence type="ECO:0000313" key="3">
    <source>
        <dbReference type="Proteomes" id="UP001632038"/>
    </source>
</evidence>
<dbReference type="InterPro" id="IPR055411">
    <property type="entry name" value="LRR_FXL15/At3g58940/PEG3-like"/>
</dbReference>
<accession>A0ABD3CJE9</accession>
<dbReference type="AlphaFoldDB" id="A0ABD3CJE9"/>
<name>A0ABD3CJE9_9LAMI</name>
<dbReference type="InterPro" id="IPR053197">
    <property type="entry name" value="F-box_SCFL_complex_component"/>
</dbReference>
<dbReference type="SMART" id="SM00256">
    <property type="entry name" value="FBOX"/>
    <property type="match status" value="1"/>
</dbReference>
<dbReference type="Gene3D" id="3.80.10.10">
    <property type="entry name" value="Ribonuclease Inhibitor"/>
    <property type="match status" value="1"/>
</dbReference>
<protein>
    <recommendedName>
        <fullName evidence="1">F-box domain-containing protein</fullName>
    </recommendedName>
</protein>
<evidence type="ECO:0000313" key="2">
    <source>
        <dbReference type="EMBL" id="KAL3629712.1"/>
    </source>
</evidence>
<dbReference type="InterPro" id="IPR032675">
    <property type="entry name" value="LRR_dom_sf"/>
</dbReference>
<dbReference type="PANTHER" id="PTHR34223">
    <property type="entry name" value="OS11G0201299 PROTEIN"/>
    <property type="match status" value="1"/>
</dbReference>
<keyword evidence="3" id="KW-1185">Reference proteome</keyword>
<sequence>MSLTIENQANERDEDGDKLSQLPEPILHHILSFLSQNDAVRTCVLSKSWRYLWCARPVIDFRESSFHGNCSHGYFPGNSCCQACYLRNKETFLFVLDKTLKRYVNPLLLKSIPKFTGTCLKSFNLSLHRHDLHKSEYFDMSSILFKAKSLQRLYLKGCKLSQINFTDEVMLKCLQKLTLEDVHITKETLEMILSNNPLLENVSLLMCEGFKVIRVCKPHGLKDIVIHGKYSPLSPNNSPSIEIDIPTIERIRVTLYWFDHHKYLPYLTFLFLDQVGLSKSIDFLSGKYLPCLQHLTLKSCRLPGEFSLQLSGSVTHLYFINRMDVKASIDAPNIVLFVYESEITRSAISFTTTSSEWKSNITVGVYMDVPNYNASLWFRKLSELLHEFSRSEISFKLIQSRVFENFPTEDQPSSLFESVHADIDRKLRHEHKSVLEVEQLSLRADYSYSSMSAFLNCLFRIFRPRYMEQHLYFSNGPIGNSTEKETELTEFLMHMFLIKEKNMSFWPRGLEEVTMVEYFNKNAQKLARMDARFQLEWEES</sequence>
<gene>
    <name evidence="2" type="ORF">CASFOL_026934</name>
</gene>